<feature type="region of interest" description="Disordered" evidence="1">
    <location>
        <begin position="1"/>
        <end position="26"/>
    </location>
</feature>
<protein>
    <submittedName>
        <fullName evidence="2">Uncharacterized protein</fullName>
    </submittedName>
</protein>
<evidence type="ECO:0000313" key="3">
    <source>
        <dbReference type="Proteomes" id="UP000784294"/>
    </source>
</evidence>
<dbReference type="Proteomes" id="UP000784294">
    <property type="component" value="Unassembled WGS sequence"/>
</dbReference>
<evidence type="ECO:0000313" key="2">
    <source>
        <dbReference type="EMBL" id="VEL40584.1"/>
    </source>
</evidence>
<name>A0A3S5CQS5_9PLAT</name>
<dbReference type="EMBL" id="CAAALY010265519">
    <property type="protein sequence ID" value="VEL40584.1"/>
    <property type="molecule type" value="Genomic_DNA"/>
</dbReference>
<comment type="caution">
    <text evidence="2">The sequence shown here is derived from an EMBL/GenBank/DDBJ whole genome shotgun (WGS) entry which is preliminary data.</text>
</comment>
<reference evidence="2" key="1">
    <citation type="submission" date="2018-11" db="EMBL/GenBank/DDBJ databases">
        <authorList>
            <consortium name="Pathogen Informatics"/>
        </authorList>
    </citation>
    <scope>NUCLEOTIDE SEQUENCE</scope>
</reference>
<sequence length="95" mass="10170">MSRGIGEHFPAEGGVEEADISGFTTPQGPADAAGCCLTGVKLSSAQTAEDTAWKRLVILVPSTTLQLPVGRVDDTSRRLESHPGHERSLRQAWEK</sequence>
<proteinExistence type="predicted"/>
<keyword evidence="3" id="KW-1185">Reference proteome</keyword>
<evidence type="ECO:0000256" key="1">
    <source>
        <dbReference type="SAM" id="MobiDB-lite"/>
    </source>
</evidence>
<gene>
    <name evidence="2" type="ORF">PXEA_LOCUS34024</name>
</gene>
<feature type="compositionally biased region" description="Basic and acidic residues" evidence="1">
    <location>
        <begin position="1"/>
        <end position="10"/>
    </location>
</feature>
<organism evidence="2 3">
    <name type="scientific">Protopolystoma xenopodis</name>
    <dbReference type="NCBI Taxonomy" id="117903"/>
    <lineage>
        <taxon>Eukaryota</taxon>
        <taxon>Metazoa</taxon>
        <taxon>Spiralia</taxon>
        <taxon>Lophotrochozoa</taxon>
        <taxon>Platyhelminthes</taxon>
        <taxon>Monogenea</taxon>
        <taxon>Polyopisthocotylea</taxon>
        <taxon>Polystomatidea</taxon>
        <taxon>Polystomatidae</taxon>
        <taxon>Protopolystoma</taxon>
    </lineage>
</organism>
<feature type="region of interest" description="Disordered" evidence="1">
    <location>
        <begin position="75"/>
        <end position="95"/>
    </location>
</feature>
<accession>A0A3S5CQS5</accession>
<dbReference type="AlphaFoldDB" id="A0A3S5CQS5"/>